<dbReference type="CDD" id="cd00018">
    <property type="entry name" value="AP2"/>
    <property type="match status" value="2"/>
</dbReference>
<keyword evidence="2" id="KW-0677">Repeat</keyword>
<dbReference type="Gene3D" id="3.30.730.10">
    <property type="entry name" value="AP2/ERF domain"/>
    <property type="match status" value="2"/>
</dbReference>
<feature type="compositionally biased region" description="Polar residues" evidence="7">
    <location>
        <begin position="357"/>
        <end position="372"/>
    </location>
</feature>
<dbReference type="PANTHER" id="PTHR32467">
    <property type="entry name" value="AP2-LIKE ETHYLENE-RESPONSIVE TRANSCRIPTION FACTOR"/>
    <property type="match status" value="1"/>
</dbReference>
<keyword evidence="3" id="KW-0805">Transcription regulation</keyword>
<evidence type="ECO:0000256" key="7">
    <source>
        <dbReference type="SAM" id="MobiDB-lite"/>
    </source>
</evidence>
<dbReference type="InterPro" id="IPR036955">
    <property type="entry name" value="AP2/ERF_dom_sf"/>
</dbReference>
<comment type="caution">
    <text evidence="9">The sequence shown here is derived from an EMBL/GenBank/DDBJ whole genome shotgun (WGS) entry which is preliminary data.</text>
</comment>
<dbReference type="GO" id="GO:0005634">
    <property type="term" value="C:nucleus"/>
    <property type="evidence" value="ECO:0007669"/>
    <property type="project" value="UniProtKB-SubCell"/>
</dbReference>
<proteinExistence type="predicted"/>
<dbReference type="FunFam" id="3.30.730.10:FF:000003">
    <property type="entry name" value="AP2-like ethylene-responsive transcription factor ANT"/>
    <property type="match status" value="1"/>
</dbReference>
<feature type="compositionally biased region" description="Basic and acidic residues" evidence="7">
    <location>
        <begin position="344"/>
        <end position="356"/>
    </location>
</feature>
<dbReference type="EMBL" id="CAUOFW020005281">
    <property type="protein sequence ID" value="CAK9169419.1"/>
    <property type="molecule type" value="Genomic_DNA"/>
</dbReference>
<keyword evidence="10" id="KW-1185">Reference proteome</keyword>
<evidence type="ECO:0000256" key="1">
    <source>
        <dbReference type="ARBA" id="ARBA00004123"/>
    </source>
</evidence>
<gene>
    <name evidence="9" type="ORF">ILEXP_LOCUS38863</name>
</gene>
<feature type="compositionally biased region" description="Polar residues" evidence="7">
    <location>
        <begin position="333"/>
        <end position="343"/>
    </location>
</feature>
<dbReference type="InterPro" id="IPR001471">
    <property type="entry name" value="AP2/ERF_dom"/>
</dbReference>
<dbReference type="Pfam" id="PF00847">
    <property type="entry name" value="AP2"/>
    <property type="match status" value="2"/>
</dbReference>
<dbReference type="Proteomes" id="UP001642360">
    <property type="component" value="Unassembled WGS sequence"/>
</dbReference>
<keyword evidence="5" id="KW-0804">Transcription</keyword>
<dbReference type="SMART" id="SM00380">
    <property type="entry name" value="AP2"/>
    <property type="match status" value="2"/>
</dbReference>
<keyword evidence="6" id="KW-0539">Nucleus</keyword>
<dbReference type="SUPFAM" id="SSF54171">
    <property type="entry name" value="DNA-binding domain"/>
    <property type="match status" value="2"/>
</dbReference>
<evidence type="ECO:0000259" key="8">
    <source>
        <dbReference type="PROSITE" id="PS51032"/>
    </source>
</evidence>
<sequence length="519" mass="56459">MDMDSSQNWLAFSLSNHHNIPSDSSQLCLFEAFNSTNPSGVVDRPKENGCGASSTALSMFGSCGPKLEDFLGGCRANTGTGAGDASLFTGETQVTLSETQVYDSELKTIAAGFLRGFSSEQANNQKLLAVAPPPEPPAKKAVDTFGQRTSIYRGVTRHRWTGRYEAHLWDNSCRREGQSRKGRQVYLGGYDKEDKAARAYDLAALKYWGPTTTTNFPVCNYEKELEDMKNMTRQEFVASLRRKSSGFSRGASIYRGVTRHHQHGRWQARIGRVAGNKDLYLGTFGTQEEAAEAYDIAAIKFRGLNAVTNFDMSRYDVKSIANSNLPVGGMTKPKTSSESGSDNKSIDGSRSDDKDLSSASSVTFTSQPSSTSKLSFGLLSMAMKQDQPSDFWSILGYQNSSLNNTKNPSLFQASNNGGVYQGSTPFSIDFPITSSTNEITNNNNGLFNGGYLQQQSSGTSSSIPFATPIALNGNTTTTTTTTTTFEGSTFGNWVSPSLRQFQTVKPTLSVFQTPIFGME</sequence>
<dbReference type="FunFam" id="3.30.730.10:FF:000002">
    <property type="entry name" value="AP2-like ethylene-responsive transcription factor"/>
    <property type="match status" value="1"/>
</dbReference>
<evidence type="ECO:0000313" key="9">
    <source>
        <dbReference type="EMBL" id="CAK9169419.1"/>
    </source>
</evidence>
<name>A0ABC8TJK0_9AQUA</name>
<dbReference type="AlphaFoldDB" id="A0ABC8TJK0"/>
<dbReference type="GO" id="GO:0003677">
    <property type="term" value="F:DNA binding"/>
    <property type="evidence" value="ECO:0007669"/>
    <property type="project" value="UniProtKB-KW"/>
</dbReference>
<dbReference type="PRINTS" id="PR00367">
    <property type="entry name" value="ETHRSPELEMNT"/>
</dbReference>
<evidence type="ECO:0000256" key="3">
    <source>
        <dbReference type="ARBA" id="ARBA00023015"/>
    </source>
</evidence>
<accession>A0ABC8TJK0</accession>
<comment type="subcellular location">
    <subcellularLocation>
        <location evidence="1">Nucleus</location>
    </subcellularLocation>
</comment>
<feature type="domain" description="AP2/ERF" evidence="8">
    <location>
        <begin position="151"/>
        <end position="217"/>
    </location>
</feature>
<reference evidence="9 10" key="1">
    <citation type="submission" date="2024-02" db="EMBL/GenBank/DDBJ databases">
        <authorList>
            <person name="Vignale AGUSTIN F."/>
            <person name="Sosa J E."/>
            <person name="Modenutti C."/>
        </authorList>
    </citation>
    <scope>NUCLEOTIDE SEQUENCE [LARGE SCALE GENOMIC DNA]</scope>
</reference>
<feature type="region of interest" description="Disordered" evidence="7">
    <location>
        <begin position="323"/>
        <end position="372"/>
    </location>
</feature>
<evidence type="ECO:0000256" key="6">
    <source>
        <dbReference type="ARBA" id="ARBA00023242"/>
    </source>
</evidence>
<dbReference type="InterPro" id="IPR016177">
    <property type="entry name" value="DNA-bd_dom_sf"/>
</dbReference>
<evidence type="ECO:0000313" key="10">
    <source>
        <dbReference type="Proteomes" id="UP001642360"/>
    </source>
</evidence>
<protein>
    <recommendedName>
        <fullName evidence="8">AP2/ERF domain-containing protein</fullName>
    </recommendedName>
</protein>
<evidence type="ECO:0000256" key="2">
    <source>
        <dbReference type="ARBA" id="ARBA00022737"/>
    </source>
</evidence>
<dbReference type="PANTHER" id="PTHR32467:SF99">
    <property type="entry name" value="AP2-LIKE ETHYLENE-RESPONSIVE TRANSCRIPTION FACTOR AIL5"/>
    <property type="match status" value="1"/>
</dbReference>
<keyword evidence="4" id="KW-0238">DNA-binding</keyword>
<feature type="domain" description="AP2/ERF" evidence="8">
    <location>
        <begin position="253"/>
        <end position="311"/>
    </location>
</feature>
<evidence type="ECO:0000256" key="4">
    <source>
        <dbReference type="ARBA" id="ARBA00023125"/>
    </source>
</evidence>
<dbReference type="PROSITE" id="PS51032">
    <property type="entry name" value="AP2_ERF"/>
    <property type="match status" value="2"/>
</dbReference>
<evidence type="ECO:0000256" key="5">
    <source>
        <dbReference type="ARBA" id="ARBA00023163"/>
    </source>
</evidence>
<organism evidence="9 10">
    <name type="scientific">Ilex paraguariensis</name>
    <name type="common">yerba mate</name>
    <dbReference type="NCBI Taxonomy" id="185542"/>
    <lineage>
        <taxon>Eukaryota</taxon>
        <taxon>Viridiplantae</taxon>
        <taxon>Streptophyta</taxon>
        <taxon>Embryophyta</taxon>
        <taxon>Tracheophyta</taxon>
        <taxon>Spermatophyta</taxon>
        <taxon>Magnoliopsida</taxon>
        <taxon>eudicotyledons</taxon>
        <taxon>Gunneridae</taxon>
        <taxon>Pentapetalae</taxon>
        <taxon>asterids</taxon>
        <taxon>campanulids</taxon>
        <taxon>Aquifoliales</taxon>
        <taxon>Aquifoliaceae</taxon>
        <taxon>Ilex</taxon>
    </lineage>
</organism>